<feature type="domain" description="SH2" evidence="12">
    <location>
        <begin position="780"/>
        <end position="873"/>
    </location>
</feature>
<dbReference type="FunFam" id="1.10.418.10:FF:000019">
    <property type="entry name" value="Vav guanine nucleotide exchange factor 2"/>
    <property type="match status" value="1"/>
</dbReference>
<dbReference type="PRINTS" id="PR00452">
    <property type="entry name" value="SH3DOMAIN"/>
</dbReference>
<feature type="domain" description="PH" evidence="14">
    <location>
        <begin position="429"/>
        <end position="551"/>
    </location>
</feature>
<dbReference type="InterPro" id="IPR001452">
    <property type="entry name" value="SH3_domain"/>
</dbReference>
<organism evidence="18 19">
    <name type="scientific">Branchiostoma floridae</name>
    <name type="common">Florida lancelet</name>
    <name type="synonym">Amphioxus</name>
    <dbReference type="NCBI Taxonomy" id="7739"/>
    <lineage>
        <taxon>Eukaryota</taxon>
        <taxon>Metazoa</taxon>
        <taxon>Chordata</taxon>
        <taxon>Cephalochordata</taxon>
        <taxon>Leptocardii</taxon>
        <taxon>Amphioxiformes</taxon>
        <taxon>Branchiostomatidae</taxon>
        <taxon>Branchiostoma</taxon>
    </lineage>
</organism>
<dbReference type="GO" id="GO:0008270">
    <property type="term" value="F:zinc ion binding"/>
    <property type="evidence" value="ECO:0007669"/>
    <property type="project" value="UniProtKB-KW"/>
</dbReference>
<feature type="domain" description="DH" evidence="15">
    <location>
        <begin position="195"/>
        <end position="398"/>
    </location>
</feature>
<keyword evidence="4" id="KW-0479">Metal-binding</keyword>
<accession>A0A9J7LM76</accession>
<evidence type="ECO:0000259" key="16">
    <source>
        <dbReference type="PROSITE" id="PS50021"/>
    </source>
</evidence>
<dbReference type="SUPFAM" id="SSF48065">
    <property type="entry name" value="DBL homology domain (DH-domain)"/>
    <property type="match status" value="1"/>
</dbReference>
<dbReference type="InterPro" id="IPR055251">
    <property type="entry name" value="SOS1_NGEF_PH"/>
</dbReference>
<evidence type="ECO:0000259" key="13">
    <source>
        <dbReference type="PROSITE" id="PS50002"/>
    </source>
</evidence>
<dbReference type="InterPro" id="IPR011993">
    <property type="entry name" value="PH-like_dom_sf"/>
</dbReference>
<dbReference type="CDD" id="cd20810">
    <property type="entry name" value="C1_VAV"/>
    <property type="match status" value="1"/>
</dbReference>
<feature type="compositionally biased region" description="Polar residues" evidence="11">
    <location>
        <begin position="878"/>
        <end position="896"/>
    </location>
</feature>
<protein>
    <submittedName>
        <fullName evidence="19">Guanine nucleotide exchange factor VAV2-like isoform X1</fullName>
    </submittedName>
</protein>
<feature type="domain" description="SH3" evidence="13">
    <location>
        <begin position="663"/>
        <end position="730"/>
    </location>
</feature>
<dbReference type="PRINTS" id="PR00401">
    <property type="entry name" value="SH2DOMAIN"/>
</dbReference>
<feature type="region of interest" description="Disordered" evidence="11">
    <location>
        <begin position="639"/>
        <end position="660"/>
    </location>
</feature>
<dbReference type="CDD" id="cd21201">
    <property type="entry name" value="CH_VAV"/>
    <property type="match status" value="1"/>
</dbReference>
<dbReference type="InterPro" id="IPR002219">
    <property type="entry name" value="PKC_DAG/PE"/>
</dbReference>
<dbReference type="SMART" id="SM00033">
    <property type="entry name" value="CH"/>
    <property type="match status" value="1"/>
</dbReference>
<feature type="domain" description="Phorbol-ester/DAG-type" evidence="17">
    <location>
        <begin position="565"/>
        <end position="614"/>
    </location>
</feature>
<dbReference type="InterPro" id="IPR035899">
    <property type="entry name" value="DBL_dom_sf"/>
</dbReference>
<dbReference type="SMART" id="SM00325">
    <property type="entry name" value="RhoGEF"/>
    <property type="match status" value="1"/>
</dbReference>
<dbReference type="KEGG" id="bfo:118422080"/>
<dbReference type="RefSeq" id="XP_035685494.1">
    <property type="nucleotide sequence ID" value="XM_035829601.1"/>
</dbReference>
<dbReference type="Pfam" id="PF00017">
    <property type="entry name" value="SH2"/>
    <property type="match status" value="1"/>
</dbReference>
<evidence type="ECO:0000256" key="11">
    <source>
        <dbReference type="SAM" id="MobiDB-lite"/>
    </source>
</evidence>
<dbReference type="InterPro" id="IPR000219">
    <property type="entry name" value="DH_dom"/>
</dbReference>
<dbReference type="Proteomes" id="UP000001554">
    <property type="component" value="Chromosome 8"/>
</dbReference>
<evidence type="ECO:0000256" key="1">
    <source>
        <dbReference type="ARBA" id="ARBA00022443"/>
    </source>
</evidence>
<dbReference type="InterPro" id="IPR036028">
    <property type="entry name" value="SH3-like_dom_sf"/>
</dbReference>
<dbReference type="PROSITE" id="PS50010">
    <property type="entry name" value="DH_2"/>
    <property type="match status" value="1"/>
</dbReference>
<dbReference type="AlphaFoldDB" id="A0A9J7LM76"/>
<dbReference type="PANTHER" id="PTHR45818">
    <property type="entry name" value="PROTEIN VAV"/>
    <property type="match status" value="1"/>
</dbReference>
<evidence type="ECO:0000259" key="15">
    <source>
        <dbReference type="PROSITE" id="PS50010"/>
    </source>
</evidence>
<dbReference type="InterPro" id="IPR036860">
    <property type="entry name" value="SH2_dom_sf"/>
</dbReference>
<dbReference type="GO" id="GO:0005085">
    <property type="term" value="F:guanyl-nucleotide exchange factor activity"/>
    <property type="evidence" value="ECO:0000318"/>
    <property type="project" value="GO_Central"/>
</dbReference>
<keyword evidence="7" id="KW-0862">Zinc</keyword>
<reference evidence="18" key="1">
    <citation type="journal article" date="2020" name="Nat. Ecol. Evol.">
        <title>Deeply conserved synteny resolves early events in vertebrate evolution.</title>
        <authorList>
            <person name="Simakov O."/>
            <person name="Marletaz F."/>
            <person name="Yue J.X."/>
            <person name="O'Connell B."/>
            <person name="Jenkins J."/>
            <person name="Brandt A."/>
            <person name="Calef R."/>
            <person name="Tung C.H."/>
            <person name="Huang T.K."/>
            <person name="Schmutz J."/>
            <person name="Satoh N."/>
            <person name="Yu J.K."/>
            <person name="Putnam N.H."/>
            <person name="Green R.E."/>
            <person name="Rokhsar D.S."/>
        </authorList>
    </citation>
    <scope>NUCLEOTIDE SEQUENCE [LARGE SCALE GENOMIC DNA]</scope>
    <source>
        <strain evidence="18">S238N-H82</strain>
    </source>
</reference>
<evidence type="ECO:0000256" key="10">
    <source>
        <dbReference type="PROSITE-ProRule" id="PRU00192"/>
    </source>
</evidence>
<evidence type="ECO:0000256" key="8">
    <source>
        <dbReference type="ARBA" id="ARBA00022999"/>
    </source>
</evidence>
<dbReference type="PROSITE" id="PS50021">
    <property type="entry name" value="CH"/>
    <property type="match status" value="1"/>
</dbReference>
<dbReference type="InterPro" id="IPR000980">
    <property type="entry name" value="SH2"/>
</dbReference>
<dbReference type="InterPro" id="IPR001715">
    <property type="entry name" value="CH_dom"/>
</dbReference>
<dbReference type="GO" id="GO:0007264">
    <property type="term" value="P:small GTPase-mediated signal transduction"/>
    <property type="evidence" value="ECO:0000318"/>
    <property type="project" value="GO_Central"/>
</dbReference>
<dbReference type="InterPro" id="IPR036872">
    <property type="entry name" value="CH_dom_sf"/>
</dbReference>
<dbReference type="PROSITE" id="PS50081">
    <property type="entry name" value="ZF_DAG_PE_2"/>
    <property type="match status" value="1"/>
</dbReference>
<gene>
    <name evidence="19" type="primary">LOC118422080</name>
</gene>
<evidence type="ECO:0000256" key="3">
    <source>
        <dbReference type="ARBA" id="ARBA00022658"/>
    </source>
</evidence>
<dbReference type="SMART" id="SM00326">
    <property type="entry name" value="SH3"/>
    <property type="match status" value="2"/>
</dbReference>
<dbReference type="Pfam" id="PF00130">
    <property type="entry name" value="C1_1"/>
    <property type="match status" value="1"/>
</dbReference>
<evidence type="ECO:0000256" key="7">
    <source>
        <dbReference type="ARBA" id="ARBA00022833"/>
    </source>
</evidence>
<evidence type="ECO:0000256" key="5">
    <source>
        <dbReference type="ARBA" id="ARBA00022737"/>
    </source>
</evidence>
<dbReference type="SMART" id="SM00233">
    <property type="entry name" value="PH"/>
    <property type="match status" value="1"/>
</dbReference>
<dbReference type="OrthoDB" id="5340910at2759"/>
<evidence type="ECO:0000313" key="19">
    <source>
        <dbReference type="RefSeq" id="XP_035685494.1"/>
    </source>
</evidence>
<dbReference type="PROSITE" id="PS50003">
    <property type="entry name" value="PH_DOMAIN"/>
    <property type="match status" value="1"/>
</dbReference>
<dbReference type="OMA" id="LELACIH"/>
<dbReference type="SMART" id="SM00252">
    <property type="entry name" value="SH2"/>
    <property type="match status" value="1"/>
</dbReference>
<dbReference type="Pfam" id="PF00018">
    <property type="entry name" value="SH3_1"/>
    <property type="match status" value="2"/>
</dbReference>
<keyword evidence="3" id="KW-0344">Guanine-nucleotide releasing factor</keyword>
<dbReference type="PANTHER" id="PTHR45818:SF3">
    <property type="entry name" value="PROTEIN VAV"/>
    <property type="match status" value="1"/>
</dbReference>
<dbReference type="Gene3D" id="3.30.505.10">
    <property type="entry name" value="SH2 domain"/>
    <property type="match status" value="1"/>
</dbReference>
<dbReference type="GO" id="GO:0016477">
    <property type="term" value="P:cell migration"/>
    <property type="evidence" value="ECO:0000318"/>
    <property type="project" value="GO_Central"/>
</dbReference>
<evidence type="ECO:0000259" key="14">
    <source>
        <dbReference type="PROSITE" id="PS50003"/>
    </source>
</evidence>
<evidence type="ECO:0000256" key="6">
    <source>
        <dbReference type="ARBA" id="ARBA00022771"/>
    </source>
</evidence>
<dbReference type="PROSITE" id="PS50001">
    <property type="entry name" value="SH2"/>
    <property type="match status" value="1"/>
</dbReference>
<dbReference type="SUPFAM" id="SSF47576">
    <property type="entry name" value="Calponin-homology domain, CH-domain"/>
    <property type="match status" value="1"/>
</dbReference>
<evidence type="ECO:0000259" key="17">
    <source>
        <dbReference type="PROSITE" id="PS50081"/>
    </source>
</evidence>
<dbReference type="Gene3D" id="2.30.29.30">
    <property type="entry name" value="Pleckstrin-homology domain (PH domain)/Phosphotyrosine-binding domain (PTB)"/>
    <property type="match status" value="1"/>
</dbReference>
<dbReference type="GO" id="GO:0005737">
    <property type="term" value="C:cytoplasm"/>
    <property type="evidence" value="ECO:0000318"/>
    <property type="project" value="GO_Central"/>
</dbReference>
<keyword evidence="8 9" id="KW-0727">SH2 domain</keyword>
<reference evidence="19" key="2">
    <citation type="submission" date="2025-08" db="UniProtKB">
        <authorList>
            <consortium name="RefSeq"/>
        </authorList>
    </citation>
    <scope>IDENTIFICATION</scope>
    <source>
        <strain evidence="19">S238N-H82</strain>
        <tissue evidence="19">Testes</tissue>
    </source>
</reference>
<dbReference type="SUPFAM" id="SSF50729">
    <property type="entry name" value="PH domain-like"/>
    <property type="match status" value="1"/>
</dbReference>
<dbReference type="Pfam" id="PF00621">
    <property type="entry name" value="RhoGEF"/>
    <property type="match status" value="1"/>
</dbReference>
<dbReference type="PROSITE" id="PS00479">
    <property type="entry name" value="ZF_DAG_PE_1"/>
    <property type="match status" value="1"/>
</dbReference>
<dbReference type="SUPFAM" id="SSF50044">
    <property type="entry name" value="SH3-domain"/>
    <property type="match status" value="2"/>
</dbReference>
<proteinExistence type="predicted"/>
<dbReference type="InterPro" id="IPR001849">
    <property type="entry name" value="PH_domain"/>
</dbReference>
<dbReference type="Gene3D" id="3.30.60.20">
    <property type="match status" value="1"/>
</dbReference>
<dbReference type="PROSITE" id="PS50002">
    <property type="entry name" value="SH3"/>
    <property type="match status" value="2"/>
</dbReference>
<dbReference type="InterPro" id="IPR022613">
    <property type="entry name" value="CH_CAMSAP_2"/>
</dbReference>
<dbReference type="Pfam" id="PF11971">
    <property type="entry name" value="CAMSAP_CH"/>
    <property type="match status" value="1"/>
</dbReference>
<feature type="domain" description="Calponin-homology (CH)" evidence="16">
    <location>
        <begin position="1"/>
        <end position="120"/>
    </location>
</feature>
<evidence type="ECO:0000256" key="9">
    <source>
        <dbReference type="PROSITE-ProRule" id="PRU00191"/>
    </source>
</evidence>
<keyword evidence="18" id="KW-1185">Reference proteome</keyword>
<dbReference type="Pfam" id="PF22697">
    <property type="entry name" value="SOS1_NGEF_PH"/>
    <property type="match status" value="1"/>
</dbReference>
<sequence>MEEWRQCVQWLIECGVLAPTHRATWPEAQVFDLAQTLRDGVLLCQLLNNLKPGSVDLRQINLRPQMSQFLCQKKHHTFLGACRTKFGMGPDDLFDARVLFEVTDFLKVIKTLSKLSNTHLAIQAGKRPFPNANARYEEEDDDDDIYRNLEDLANECDLADEDDLYDTVPVEDEDIYGDIVGVQQPIQKSLSVHEKKNYVVKELLDTEKNYVEALNMIVQYFILPLRNIISTDDEQIIFINIQDLFNVHKGFLQDLEKASRHQHTNNISKCFLDWKDRMLIYGQYCSDMQYGQDHVDSLCQRKPEVRTKIESQLRGLGQVQLEVCTGQVNTCQMACNQGKFRLRDLLSVPMQRVLKYHLLLRELIKHIQKTPMAPKEEKEGLEQALAAMQDLAQYVNEVKRDNETVETIRKVQESITDYPEGKDLSDYGRLLRDGELRFKNQRDNNVQNRYCFLFDKAMVLCKPLRRSSRMSEYIIPNCQGDTYSLKDVLELSDQTIDECRNAVPEKGFFARDRWNHYWEMSDKRGACGWTVYVKTSELKRKWLEAVSMALDNLCPRQLTQGKGATHQLEMYTFKEPTRCSVCSKLLRGIFYQGYFCSVCGKMCHKECIGYLEACKTDAPPPPPRDFDAQSPAKVRMTLTPAPVLPPRNPVSPRIPTAPSPLENRHMIVQADRAYHGIPPPPIGDRKPLTFNDGERIETTNTTDREWWEGRRLRDLERGWFPKDCVSEHQPRQVRRSSTGLTSKRQSIGYEDAFLGEQNERRKSAPHVQRVTVADLNKYTWYTGQMERAEAEKMLDSLSMGVYLVRESARKPGQWAISLKHKMVKHIKVNEHNGCVFIAEAKMFPNIVELVEYYQKNSLGSSFPGLDITLATPYKEYKNPQNRNSMPPANPVPTLSRSNRRSRQYHPIGTAMAKYQFAARDMRELSLQEGEKVTILSKAGGDQGWWKGQRADGKMGYFPSTYVEEVDE</sequence>
<name>A0A9J7LM76_BRAFL</name>
<evidence type="ECO:0000256" key="2">
    <source>
        <dbReference type="ARBA" id="ARBA00022553"/>
    </source>
</evidence>
<keyword evidence="5" id="KW-0677">Repeat</keyword>
<dbReference type="Gene3D" id="1.10.418.10">
    <property type="entry name" value="Calponin-like domain"/>
    <property type="match status" value="1"/>
</dbReference>
<dbReference type="GeneID" id="118422080"/>
<keyword evidence="2" id="KW-0597">Phosphoprotein</keyword>
<evidence type="ECO:0000313" key="18">
    <source>
        <dbReference type="Proteomes" id="UP000001554"/>
    </source>
</evidence>
<feature type="domain" description="SH3" evidence="13">
    <location>
        <begin position="905"/>
        <end position="967"/>
    </location>
</feature>
<dbReference type="CDD" id="cd00160">
    <property type="entry name" value="RhoGEF"/>
    <property type="match status" value="1"/>
</dbReference>
<dbReference type="SUPFAM" id="SSF55550">
    <property type="entry name" value="SH2 domain"/>
    <property type="match status" value="1"/>
</dbReference>
<dbReference type="Gene3D" id="1.20.900.10">
    <property type="entry name" value="Dbl homology (DH) domain"/>
    <property type="match status" value="1"/>
</dbReference>
<feature type="region of interest" description="Disordered" evidence="11">
    <location>
        <begin position="876"/>
        <end position="900"/>
    </location>
</feature>
<dbReference type="SMART" id="SM00109">
    <property type="entry name" value="C1"/>
    <property type="match status" value="1"/>
</dbReference>
<keyword evidence="1 10" id="KW-0728">SH3 domain</keyword>
<evidence type="ECO:0000259" key="12">
    <source>
        <dbReference type="PROSITE" id="PS50001"/>
    </source>
</evidence>
<evidence type="ECO:0000256" key="4">
    <source>
        <dbReference type="ARBA" id="ARBA00022723"/>
    </source>
</evidence>
<keyword evidence="6" id="KW-0863">Zinc-finger</keyword>
<dbReference type="Gene3D" id="2.30.30.40">
    <property type="entry name" value="SH3 Domains"/>
    <property type="match status" value="2"/>
</dbReference>